<dbReference type="RefSeq" id="WP_089381582.1">
    <property type="nucleotide sequence ID" value="NZ_FZNT01000005.1"/>
</dbReference>
<feature type="transmembrane region" description="Helical" evidence="1">
    <location>
        <begin position="7"/>
        <end position="27"/>
    </location>
</feature>
<organism evidence="2 3">
    <name type="scientific">Lutibacter agarilyticus</name>
    <dbReference type="NCBI Taxonomy" id="1109740"/>
    <lineage>
        <taxon>Bacteria</taxon>
        <taxon>Pseudomonadati</taxon>
        <taxon>Bacteroidota</taxon>
        <taxon>Flavobacteriia</taxon>
        <taxon>Flavobacteriales</taxon>
        <taxon>Flavobacteriaceae</taxon>
        <taxon>Lutibacter</taxon>
    </lineage>
</organism>
<feature type="transmembrane region" description="Helical" evidence="1">
    <location>
        <begin position="181"/>
        <end position="199"/>
    </location>
</feature>
<dbReference type="Proteomes" id="UP000198384">
    <property type="component" value="Unassembled WGS sequence"/>
</dbReference>
<keyword evidence="1" id="KW-1133">Transmembrane helix</keyword>
<proteinExistence type="predicted"/>
<feature type="transmembrane region" description="Helical" evidence="1">
    <location>
        <begin position="127"/>
        <end position="146"/>
    </location>
</feature>
<dbReference type="OrthoDB" id="9786064at2"/>
<dbReference type="Gene3D" id="1.20.144.10">
    <property type="entry name" value="Phosphatidic acid phosphatase type 2/haloperoxidase"/>
    <property type="match status" value="1"/>
</dbReference>
<evidence type="ECO:0000256" key="1">
    <source>
        <dbReference type="SAM" id="Phobius"/>
    </source>
</evidence>
<feature type="transmembrane region" description="Helical" evidence="1">
    <location>
        <begin position="101"/>
        <end position="120"/>
    </location>
</feature>
<keyword evidence="1" id="KW-0812">Transmembrane</keyword>
<feature type="transmembrane region" description="Helical" evidence="1">
    <location>
        <begin position="78"/>
        <end position="95"/>
    </location>
</feature>
<accession>A0A238X845</accession>
<evidence type="ECO:0008006" key="4">
    <source>
        <dbReference type="Google" id="ProtNLM"/>
    </source>
</evidence>
<feature type="transmembrane region" description="Helical" evidence="1">
    <location>
        <begin position="39"/>
        <end position="58"/>
    </location>
</feature>
<dbReference type="AlphaFoldDB" id="A0A238X845"/>
<keyword evidence="3" id="KW-1185">Reference proteome</keyword>
<dbReference type="EMBL" id="FZNT01000005">
    <property type="protein sequence ID" value="SNR55107.1"/>
    <property type="molecule type" value="Genomic_DNA"/>
</dbReference>
<name>A0A238X845_9FLAO</name>
<sequence>MKFSKFISYFFHPINFAIIGAVIYFLFVPKYIFKEQEYIILLIIFIGTYIFPLLLLYLMKQFKLINSYHLNTIEERKFPTLLFISISIFIGQWLYKTSVVNLLALYYIGFGLCLITTYIFLNFNKKISLHTAAIGGFIGFLLFFSYHYKINLILLLIGFLIFSGIIATARLELKAHSMAEVVLGYILGIATQLLVYGTYLKYIELQA</sequence>
<keyword evidence="1" id="KW-0472">Membrane</keyword>
<feature type="transmembrane region" description="Helical" evidence="1">
    <location>
        <begin position="152"/>
        <end position="169"/>
    </location>
</feature>
<evidence type="ECO:0000313" key="2">
    <source>
        <dbReference type="EMBL" id="SNR55107.1"/>
    </source>
</evidence>
<gene>
    <name evidence="2" type="ORF">SAMN06265371_10576</name>
</gene>
<evidence type="ECO:0000313" key="3">
    <source>
        <dbReference type="Proteomes" id="UP000198384"/>
    </source>
</evidence>
<protein>
    <recommendedName>
        <fullName evidence="4">PAP2 superfamily protein</fullName>
    </recommendedName>
</protein>
<reference evidence="2 3" key="1">
    <citation type="submission" date="2017-06" db="EMBL/GenBank/DDBJ databases">
        <authorList>
            <person name="Kim H.J."/>
            <person name="Triplett B.A."/>
        </authorList>
    </citation>
    <scope>NUCLEOTIDE SEQUENCE [LARGE SCALE GENOMIC DNA]</scope>
    <source>
        <strain evidence="2 3">DSM 29150</strain>
    </source>
</reference>